<organism evidence="1 2">
    <name type="scientific">Alistipes finegoldii</name>
    <dbReference type="NCBI Taxonomy" id="214856"/>
    <lineage>
        <taxon>Bacteria</taxon>
        <taxon>Pseudomonadati</taxon>
        <taxon>Bacteroidota</taxon>
        <taxon>Bacteroidia</taxon>
        <taxon>Bacteroidales</taxon>
        <taxon>Rikenellaceae</taxon>
        <taxon>Alistipes</taxon>
    </lineage>
</organism>
<sequence>MCHFTNFLIQQRVTLLLNFNYTKTADLYLPANSDIPVNHIHGELDNEQNPVIFGYGDELDEDYKTISNLNDNSYLTNIKSIRYLETDNYRQLLQFIDTGPYQIYIMGHSCGNSDRTLLNTLFEHKNCVSIKPYYYEWTDEEGGHSDNYIEIIQNISRNFNSMQLMRDRIVNKLYCRPLPQKPKVAAIE</sequence>
<gene>
    <name evidence="1" type="ORF">F2A26_01470</name>
</gene>
<dbReference type="Pfam" id="PF14253">
    <property type="entry name" value="AbiH"/>
    <property type="match status" value="1"/>
</dbReference>
<evidence type="ECO:0008006" key="3">
    <source>
        <dbReference type="Google" id="ProtNLM"/>
    </source>
</evidence>
<dbReference type="Proteomes" id="UP000324870">
    <property type="component" value="Unassembled WGS sequence"/>
</dbReference>
<dbReference type="EMBL" id="VVND01000001">
    <property type="protein sequence ID" value="KAA3160982.1"/>
    <property type="molecule type" value="Genomic_DNA"/>
</dbReference>
<dbReference type="RefSeq" id="WP_083817623.1">
    <property type="nucleotide sequence ID" value="NZ_CBCTEG010000039.1"/>
</dbReference>
<evidence type="ECO:0000313" key="1">
    <source>
        <dbReference type="EMBL" id="KAA3160982.1"/>
    </source>
</evidence>
<keyword evidence="2" id="KW-1185">Reference proteome</keyword>
<dbReference type="InterPro" id="IPR025935">
    <property type="entry name" value="AbiH"/>
</dbReference>
<comment type="caution">
    <text evidence="1">The sequence shown here is derived from an EMBL/GenBank/DDBJ whole genome shotgun (WGS) entry which is preliminary data.</text>
</comment>
<reference evidence="1 2" key="1">
    <citation type="journal article" date="2019" name="Nat. Med.">
        <title>A library of human gut bacterial isolates paired with longitudinal multiomics data enables mechanistic microbiome research.</title>
        <authorList>
            <person name="Poyet M."/>
            <person name="Groussin M."/>
            <person name="Gibbons S.M."/>
            <person name="Avila-Pacheco J."/>
            <person name="Jiang X."/>
            <person name="Kearney S.M."/>
            <person name="Perrotta A.R."/>
            <person name="Berdy B."/>
            <person name="Zhao S."/>
            <person name="Lieberman T.D."/>
            <person name="Swanson P.K."/>
            <person name="Smith M."/>
            <person name="Roesemann S."/>
            <person name="Alexander J.E."/>
            <person name="Rich S.A."/>
            <person name="Livny J."/>
            <person name="Vlamakis H."/>
            <person name="Clish C."/>
            <person name="Bullock K."/>
            <person name="Deik A."/>
            <person name="Scott J."/>
            <person name="Pierce K.A."/>
            <person name="Xavier R.J."/>
            <person name="Alm E.J."/>
        </authorList>
    </citation>
    <scope>NUCLEOTIDE SEQUENCE [LARGE SCALE GENOMIC DNA]</scope>
    <source>
        <strain evidence="1 2">BIOML-A1</strain>
    </source>
</reference>
<name>A0ABQ6S7R2_9BACT</name>
<proteinExistence type="predicted"/>
<accession>A0ABQ6S7R2</accession>
<evidence type="ECO:0000313" key="2">
    <source>
        <dbReference type="Proteomes" id="UP000324870"/>
    </source>
</evidence>
<protein>
    <recommendedName>
        <fullName evidence="3">Bacteriophage abortive infection AbiH</fullName>
    </recommendedName>
</protein>